<evidence type="ECO:0000259" key="3">
    <source>
        <dbReference type="Pfam" id="PF26002"/>
    </source>
</evidence>
<dbReference type="Gene3D" id="2.40.30.170">
    <property type="match status" value="1"/>
</dbReference>
<keyword evidence="5" id="KW-1185">Reference proteome</keyword>
<proteinExistence type="predicted"/>
<evidence type="ECO:0000313" key="4">
    <source>
        <dbReference type="EMBL" id="SMC98026.1"/>
    </source>
</evidence>
<dbReference type="PANTHER" id="PTHR30386">
    <property type="entry name" value="MEMBRANE FUSION SUBUNIT OF EMRAB-TOLC MULTIDRUG EFFLUX PUMP"/>
    <property type="match status" value="1"/>
</dbReference>
<evidence type="ECO:0000313" key="5">
    <source>
        <dbReference type="Proteomes" id="UP000192756"/>
    </source>
</evidence>
<dbReference type="PRINTS" id="PR01490">
    <property type="entry name" value="RTXTOXIND"/>
</dbReference>
<evidence type="ECO:0000256" key="2">
    <source>
        <dbReference type="SAM" id="Phobius"/>
    </source>
</evidence>
<name>A0A1W2DLZ1_9SPHI</name>
<dbReference type="Pfam" id="PF26002">
    <property type="entry name" value="Beta-barrel_AprE"/>
    <property type="match status" value="1"/>
</dbReference>
<dbReference type="EMBL" id="FWXT01000003">
    <property type="protein sequence ID" value="SMC98026.1"/>
    <property type="molecule type" value="Genomic_DNA"/>
</dbReference>
<evidence type="ECO:0000256" key="1">
    <source>
        <dbReference type="SAM" id="Coils"/>
    </source>
</evidence>
<sequence length="437" mass="49808">METTTEQVQETDKRINGLEVNSEEVQEIITAVPSWILRRGITLIFGILLAIVLISAFIQYPDVVKTSLKVNSLNAPKAVFVKQTGKLLSLLAPEGSNVKQNQPLAFMESTANHSDVLKLHDILTKITAELSATGIAPNLLLKGLNLGELQGAYQNFYQQYLQYVSAQNGGYYLNRKQFLERDLKEIEKLKAQIIDQQKIQEKEFANVEHEFEAYKKLYQKNMVSTSEFKQQENKYLAGRYPLQQSATALLNNNTNYAAKQKEILELEHTIQDERAKFVQSLSNMLTETDAWINQYILRAPVDGRVSYAGIVQENQTLNAGQEVFMINPANTDFFGEVYIPQYNMGKVKTGQRTLVKMRSFPFEQYGLIRGKVNYISDVAFKDSVFIAKIGFERFENKDPEHKIVLKNGMQADAEIITEESSLLQRFMRNITKMLNSN</sequence>
<accession>A0A1W2DLZ1</accession>
<feature type="domain" description="AprE-like beta-barrel" evidence="3">
    <location>
        <begin position="336"/>
        <end position="417"/>
    </location>
</feature>
<dbReference type="Proteomes" id="UP000192756">
    <property type="component" value="Unassembled WGS sequence"/>
</dbReference>
<dbReference type="STRING" id="151894.SAMN04488524_3942"/>
<keyword evidence="2" id="KW-1133">Transmembrane helix</keyword>
<keyword evidence="1" id="KW-0175">Coiled coil</keyword>
<keyword evidence="2" id="KW-0472">Membrane</keyword>
<dbReference type="RefSeq" id="WP_084240704.1">
    <property type="nucleotide sequence ID" value="NZ_FWXT01000003.1"/>
</dbReference>
<organism evidence="4 5">
    <name type="scientific">Pedobacter africanus</name>
    <dbReference type="NCBI Taxonomy" id="151894"/>
    <lineage>
        <taxon>Bacteria</taxon>
        <taxon>Pseudomonadati</taxon>
        <taxon>Bacteroidota</taxon>
        <taxon>Sphingobacteriia</taxon>
        <taxon>Sphingobacteriales</taxon>
        <taxon>Sphingobacteriaceae</taxon>
        <taxon>Pedobacter</taxon>
    </lineage>
</organism>
<feature type="transmembrane region" description="Helical" evidence="2">
    <location>
        <begin position="41"/>
        <end position="60"/>
    </location>
</feature>
<keyword evidence="2" id="KW-0812">Transmembrane</keyword>
<dbReference type="InterPro" id="IPR050739">
    <property type="entry name" value="MFP"/>
</dbReference>
<reference evidence="5" key="1">
    <citation type="submission" date="2017-04" db="EMBL/GenBank/DDBJ databases">
        <authorList>
            <person name="Varghese N."/>
            <person name="Submissions S."/>
        </authorList>
    </citation>
    <scope>NUCLEOTIDE SEQUENCE [LARGE SCALE GENOMIC DNA]</scope>
    <source>
        <strain evidence="5">DSM 12126</strain>
    </source>
</reference>
<protein>
    <submittedName>
        <fullName evidence="4">HlyD family secretion protein</fullName>
    </submittedName>
</protein>
<gene>
    <name evidence="4" type="ORF">SAMN04488524_3942</name>
</gene>
<dbReference type="AlphaFoldDB" id="A0A1W2DLZ1"/>
<feature type="coiled-coil region" evidence="1">
    <location>
        <begin position="176"/>
        <end position="203"/>
    </location>
</feature>
<dbReference type="InterPro" id="IPR058982">
    <property type="entry name" value="Beta-barrel_AprE"/>
</dbReference>
<dbReference type="PANTHER" id="PTHR30386:SF28">
    <property type="entry name" value="EXPORTED PROTEIN"/>
    <property type="match status" value="1"/>
</dbReference>
<dbReference type="OrthoDB" id="7057889at2"/>